<dbReference type="GeneID" id="20648473"/>
<dbReference type="EMBL" id="JH159179">
    <property type="protein sequence ID" value="EGZ04569.1"/>
    <property type="molecule type" value="Genomic_DNA"/>
</dbReference>
<dbReference type="Proteomes" id="UP000002640">
    <property type="component" value="Unassembled WGS sequence"/>
</dbReference>
<dbReference type="RefSeq" id="XP_009540007.1">
    <property type="nucleotide sequence ID" value="XM_009541712.1"/>
</dbReference>
<name>G5AIV6_PHYSP</name>
<keyword evidence="3" id="KW-1185">Reference proteome</keyword>
<dbReference type="AlphaFoldDB" id="G5AIV6"/>
<reference evidence="2 3" key="1">
    <citation type="journal article" date="2006" name="Science">
        <title>Phytophthora genome sequences uncover evolutionary origins and mechanisms of pathogenesis.</title>
        <authorList>
            <person name="Tyler B.M."/>
            <person name="Tripathy S."/>
            <person name="Zhang X."/>
            <person name="Dehal P."/>
            <person name="Jiang R.H."/>
            <person name="Aerts A."/>
            <person name="Arredondo F.D."/>
            <person name="Baxter L."/>
            <person name="Bensasson D."/>
            <person name="Beynon J.L."/>
            <person name="Chapman J."/>
            <person name="Damasceno C.M."/>
            <person name="Dorrance A.E."/>
            <person name="Dou D."/>
            <person name="Dickerman A.W."/>
            <person name="Dubchak I.L."/>
            <person name="Garbelotto M."/>
            <person name="Gijzen M."/>
            <person name="Gordon S.G."/>
            <person name="Govers F."/>
            <person name="Grunwald N.J."/>
            <person name="Huang W."/>
            <person name="Ivors K.L."/>
            <person name="Jones R.W."/>
            <person name="Kamoun S."/>
            <person name="Krampis K."/>
            <person name="Lamour K.H."/>
            <person name="Lee M.K."/>
            <person name="McDonald W.H."/>
            <person name="Medina M."/>
            <person name="Meijer H.J."/>
            <person name="Nordberg E.K."/>
            <person name="Maclean D.J."/>
            <person name="Ospina-Giraldo M.D."/>
            <person name="Morris P.F."/>
            <person name="Phuntumart V."/>
            <person name="Putnam N.H."/>
            <person name="Rash S."/>
            <person name="Rose J.K."/>
            <person name="Sakihama Y."/>
            <person name="Salamov A.A."/>
            <person name="Savidor A."/>
            <person name="Scheuring C.F."/>
            <person name="Smith B.M."/>
            <person name="Sobral B.W."/>
            <person name="Terry A."/>
            <person name="Torto-Alalibo T.A."/>
            <person name="Win J."/>
            <person name="Xu Z."/>
            <person name="Zhang H."/>
            <person name="Grigoriev I.V."/>
            <person name="Rokhsar D.S."/>
            <person name="Boore J.L."/>
        </authorList>
    </citation>
    <scope>NUCLEOTIDE SEQUENCE [LARGE SCALE GENOMIC DNA]</scope>
    <source>
        <strain evidence="2 3">P6497</strain>
    </source>
</reference>
<organism evidence="2 3">
    <name type="scientific">Phytophthora sojae (strain P6497)</name>
    <name type="common">Soybean stem and root rot agent</name>
    <name type="synonym">Phytophthora megasperma f. sp. glycines</name>
    <dbReference type="NCBI Taxonomy" id="1094619"/>
    <lineage>
        <taxon>Eukaryota</taxon>
        <taxon>Sar</taxon>
        <taxon>Stramenopiles</taxon>
        <taxon>Oomycota</taxon>
        <taxon>Peronosporomycetes</taxon>
        <taxon>Peronosporales</taxon>
        <taxon>Peronosporaceae</taxon>
        <taxon>Phytophthora</taxon>
    </lineage>
</organism>
<gene>
    <name evidence="2" type="ORF">PHYSODRAFT_343176</name>
</gene>
<evidence type="ECO:0000256" key="1">
    <source>
        <dbReference type="SAM" id="Coils"/>
    </source>
</evidence>
<dbReference type="InParanoid" id="G5AIV6"/>
<feature type="coiled-coil region" evidence="1">
    <location>
        <begin position="201"/>
        <end position="304"/>
    </location>
</feature>
<accession>G5AIV6</accession>
<evidence type="ECO:0000313" key="3">
    <source>
        <dbReference type="Proteomes" id="UP000002640"/>
    </source>
</evidence>
<dbReference type="KEGG" id="psoj:PHYSODRAFT_343176"/>
<protein>
    <submittedName>
        <fullName evidence="2">Uncharacterized protein</fullName>
    </submittedName>
</protein>
<sequence>MVRAIRPPRPTYMNSQVSGFYFRPCRDENDEVIPEYFRCRCGTKSGFAKVASNQALSSPSAQDSNLGVPVQSVTEAVVHKSIEYEGTTTFALPPTQPYRYSLSLRSGKLRIWLENCESKKQWCTNDLILIDYVNPSNYIPDVCFRELLNRAVEDASELPRSLQSTEESHLQQEFSVKIQAMLRPRMLTYAFDLEPISVERVDILEAKLRDLQDEVKDLRSDAAVNTIVAELQDVVKKLQRDLSEREVADADLRNQVGSLQTELITASEELKNLRQHLSGREEVISRLQNDIEGLESAAERHETIRLEATSRIT</sequence>
<dbReference type="SMR" id="G5AIV6"/>
<evidence type="ECO:0000313" key="2">
    <source>
        <dbReference type="EMBL" id="EGZ04569.1"/>
    </source>
</evidence>
<proteinExistence type="predicted"/>
<keyword evidence="1" id="KW-0175">Coiled coil</keyword>